<dbReference type="EMBL" id="CP066007">
    <property type="protein sequence ID" value="QQB47770.1"/>
    <property type="molecule type" value="Genomic_DNA"/>
</dbReference>
<gene>
    <name evidence="2" type="ORF">I6I10_10445</name>
    <name evidence="3" type="ORF">I6J21_05690</name>
</gene>
<dbReference type="PIRSF" id="PIRSF037394">
    <property type="entry name" value="ABC_thiamine-permease_YkoE_prd"/>
    <property type="match status" value="1"/>
</dbReference>
<dbReference type="Proteomes" id="UP000596145">
    <property type="component" value="Chromosome"/>
</dbReference>
<dbReference type="Pfam" id="PF09819">
    <property type="entry name" value="ABC_cobalt"/>
    <property type="match status" value="1"/>
</dbReference>
<name>A0A7T4EI25_9CORY</name>
<dbReference type="Proteomes" id="UP000617681">
    <property type="component" value="Chromosome"/>
</dbReference>
<keyword evidence="1" id="KW-0812">Transmembrane</keyword>
<feature type="transmembrane region" description="Helical" evidence="1">
    <location>
        <begin position="83"/>
        <end position="102"/>
    </location>
</feature>
<keyword evidence="1" id="KW-1133">Transmembrane helix</keyword>
<feature type="transmembrane region" description="Helical" evidence="1">
    <location>
        <begin position="59"/>
        <end position="76"/>
    </location>
</feature>
<evidence type="ECO:0000313" key="2">
    <source>
        <dbReference type="EMBL" id="QQB47770.1"/>
    </source>
</evidence>
<dbReference type="EMBL" id="CP069534">
    <property type="protein sequence ID" value="QRP71835.1"/>
    <property type="molecule type" value="Genomic_DNA"/>
</dbReference>
<feature type="transmembrane region" description="Helical" evidence="1">
    <location>
        <begin position="162"/>
        <end position="184"/>
    </location>
</feature>
<reference evidence="2 4" key="1">
    <citation type="submission" date="2020-12" db="EMBL/GenBank/DDBJ databases">
        <title>FDA dAtabase for Regulatory Grade micrObial Sequences (FDA-ARGOS): Supporting development and validation of Infectious Disease Dx tests.</title>
        <authorList>
            <person name="Sproer C."/>
            <person name="Gronow S."/>
            <person name="Severitt S."/>
            <person name="Schroder I."/>
            <person name="Tallon L."/>
            <person name="Sadzewicz L."/>
            <person name="Zhao X."/>
            <person name="Boylan J."/>
            <person name="Ott S."/>
            <person name="Bowen H."/>
            <person name="Vavikolanu K."/>
            <person name="Mehta A."/>
            <person name="Aluvathingal J."/>
            <person name="Nadendla S."/>
            <person name="Lowell S."/>
            <person name="Myers T."/>
            <person name="Yan Y."/>
            <person name="Sichtig H."/>
        </authorList>
    </citation>
    <scope>NUCLEOTIDE SEQUENCE [LARGE SCALE GENOMIC DNA]</scope>
    <source>
        <strain evidence="2 4">FDAARGOS_1053</strain>
        <strain evidence="3">FDAARGOS_1191</strain>
    </source>
</reference>
<protein>
    <submittedName>
        <fullName evidence="2">ECF transporter S component</fullName>
    </submittedName>
</protein>
<feature type="transmembrane region" description="Helical" evidence="1">
    <location>
        <begin position="131"/>
        <end position="150"/>
    </location>
</feature>
<evidence type="ECO:0000256" key="1">
    <source>
        <dbReference type="SAM" id="Phobius"/>
    </source>
</evidence>
<feature type="transmembrane region" description="Helical" evidence="1">
    <location>
        <begin position="20"/>
        <end position="39"/>
    </location>
</feature>
<dbReference type="AlphaFoldDB" id="A0A7T4EI25"/>
<accession>A0A7T4EI25</accession>
<dbReference type="InterPro" id="IPR017195">
    <property type="entry name" value="ABC_thiamin-permease_prd"/>
</dbReference>
<sequence length="204" mass="20829">MPVRTSGPSRKTDTRGWRGIDIITAAVLAVACGLIFWLWNMVGGAGFTALDTLTPGFGGLVTGTWFLGGVLGGLVIRKPGAAIFVELVAACVSAVLGSQWGISTLYSGIAQGLGAEIVFAIFGYKKFGLQIAALAGAASGIGAFCLELFTSGNLAKSAEFNLIYIVCLIISGAILAGIIGHYLVKALAQTGALDRFAAGRAAKA</sequence>
<evidence type="ECO:0000313" key="4">
    <source>
        <dbReference type="Proteomes" id="UP000596145"/>
    </source>
</evidence>
<keyword evidence="1" id="KW-0472">Membrane</keyword>
<proteinExistence type="predicted"/>
<dbReference type="PROSITE" id="PS51257">
    <property type="entry name" value="PROKAR_LIPOPROTEIN"/>
    <property type="match status" value="1"/>
</dbReference>
<organism evidence="2 4">
    <name type="scientific">Corynebacterium glucuronolyticum</name>
    <dbReference type="NCBI Taxonomy" id="39791"/>
    <lineage>
        <taxon>Bacteria</taxon>
        <taxon>Bacillati</taxon>
        <taxon>Actinomycetota</taxon>
        <taxon>Actinomycetes</taxon>
        <taxon>Mycobacteriales</taxon>
        <taxon>Corynebacteriaceae</taxon>
        <taxon>Corynebacterium</taxon>
    </lineage>
</organism>
<evidence type="ECO:0000313" key="3">
    <source>
        <dbReference type="EMBL" id="QRP71835.1"/>
    </source>
</evidence>